<reference evidence="14 15" key="1">
    <citation type="submission" date="2018-12" db="EMBL/GenBank/DDBJ databases">
        <title>Complete genome of Litorilituus sediminis.</title>
        <authorList>
            <person name="Liu A."/>
            <person name="Rong J."/>
        </authorList>
    </citation>
    <scope>NUCLEOTIDE SEQUENCE [LARGE SCALE GENOMIC DNA]</scope>
    <source>
        <strain evidence="14 15">JCM 17549</strain>
    </source>
</reference>
<keyword evidence="7" id="KW-0630">Potassium</keyword>
<feature type="transmembrane region" description="Helical" evidence="12">
    <location>
        <begin position="107"/>
        <end position="129"/>
    </location>
</feature>
<evidence type="ECO:0000313" key="14">
    <source>
        <dbReference type="EMBL" id="QBG34418.1"/>
    </source>
</evidence>
<keyword evidence="5" id="KW-0631">Potassium channel</keyword>
<dbReference type="InterPro" id="IPR029024">
    <property type="entry name" value="TerB-like"/>
</dbReference>
<organism evidence="14 15">
    <name type="scientific">Litorilituus sediminis</name>
    <dbReference type="NCBI Taxonomy" id="718192"/>
    <lineage>
        <taxon>Bacteria</taxon>
        <taxon>Pseudomonadati</taxon>
        <taxon>Pseudomonadota</taxon>
        <taxon>Gammaproteobacteria</taxon>
        <taxon>Alteromonadales</taxon>
        <taxon>Colwelliaceae</taxon>
        <taxon>Litorilituus</taxon>
    </lineage>
</organism>
<dbReference type="OrthoDB" id="9799090at2"/>
<evidence type="ECO:0000256" key="11">
    <source>
        <dbReference type="ARBA" id="ARBA00023303"/>
    </source>
</evidence>
<keyword evidence="10 12" id="KW-0472">Membrane</keyword>
<evidence type="ECO:0000313" key="15">
    <source>
        <dbReference type="Proteomes" id="UP000290244"/>
    </source>
</evidence>
<dbReference type="EMBL" id="CP034759">
    <property type="protein sequence ID" value="QBG34418.1"/>
    <property type="molecule type" value="Genomic_DNA"/>
</dbReference>
<dbReference type="SUPFAM" id="SSF81324">
    <property type="entry name" value="Voltage-gated potassium channels"/>
    <property type="match status" value="1"/>
</dbReference>
<evidence type="ECO:0000256" key="8">
    <source>
        <dbReference type="ARBA" id="ARBA00022989"/>
    </source>
</evidence>
<dbReference type="Gene3D" id="1.10.287.70">
    <property type="match status" value="1"/>
</dbReference>
<evidence type="ECO:0000256" key="1">
    <source>
        <dbReference type="ARBA" id="ARBA00004141"/>
    </source>
</evidence>
<keyword evidence="6" id="KW-0851">Voltage-gated channel</keyword>
<evidence type="ECO:0000256" key="2">
    <source>
        <dbReference type="ARBA" id="ARBA00022448"/>
    </source>
</evidence>
<dbReference type="GO" id="GO:0001508">
    <property type="term" value="P:action potential"/>
    <property type="evidence" value="ECO:0007669"/>
    <property type="project" value="TreeGrafter"/>
</dbReference>
<feature type="domain" description="Ion transport" evidence="13">
    <location>
        <begin position="34"/>
        <end position="258"/>
    </location>
</feature>
<dbReference type="GO" id="GO:0005249">
    <property type="term" value="F:voltage-gated potassium channel activity"/>
    <property type="evidence" value="ECO:0007669"/>
    <property type="project" value="InterPro"/>
</dbReference>
<proteinExistence type="predicted"/>
<keyword evidence="15" id="KW-1185">Reference proteome</keyword>
<dbReference type="RefSeq" id="WP_130598605.1">
    <property type="nucleotide sequence ID" value="NZ_CP034759.1"/>
</dbReference>
<feature type="transmembrane region" description="Helical" evidence="12">
    <location>
        <begin position="201"/>
        <end position="218"/>
    </location>
</feature>
<sequence>MIKRQKTTNDVKPSLRIRTYQVLESEAHKSVLAKCVTYFLVILIISNVIAAILASEASYHQRFKQQFYLFEFISLSIFCLEYLLRVWCCVEAPKYHGMSATKARLRYAISPVALIDLITILPFIIAMFLSLDLRALRLLRVLRLLKLTHYFKGFNIFITVVNKELKSITAAMMVILFLIVIAASLMHAVEGKVQPEYFGSILRSLWWAVVTMTTVGYGDVVPITPLGKLISTFIMLIGVGLVALPAGMLAARFGEELRERKKKLDVYIESALTDGTIDRHEYQALTDLADKLEISPEDLHRSIRLIKQGKHGKHCPHCGK</sequence>
<dbReference type="PANTHER" id="PTHR11537">
    <property type="entry name" value="VOLTAGE-GATED POTASSIUM CHANNEL"/>
    <property type="match status" value="1"/>
</dbReference>
<dbReference type="GO" id="GO:0008076">
    <property type="term" value="C:voltage-gated potassium channel complex"/>
    <property type="evidence" value="ECO:0007669"/>
    <property type="project" value="InterPro"/>
</dbReference>
<protein>
    <submittedName>
        <fullName evidence="14">Ion transporter</fullName>
    </submittedName>
</protein>
<dbReference type="AlphaFoldDB" id="A0A4P6P1M0"/>
<dbReference type="Proteomes" id="UP000290244">
    <property type="component" value="Chromosome"/>
</dbReference>
<feature type="transmembrane region" description="Helical" evidence="12">
    <location>
        <begin position="36"/>
        <end position="55"/>
    </location>
</feature>
<dbReference type="InterPro" id="IPR027359">
    <property type="entry name" value="Volt_channel_dom_sf"/>
</dbReference>
<feature type="transmembrane region" description="Helical" evidence="12">
    <location>
        <begin position="230"/>
        <end position="253"/>
    </location>
</feature>
<dbReference type="InterPro" id="IPR005821">
    <property type="entry name" value="Ion_trans_dom"/>
</dbReference>
<keyword evidence="9" id="KW-0406">Ion transport</keyword>
<evidence type="ECO:0000256" key="5">
    <source>
        <dbReference type="ARBA" id="ARBA00022826"/>
    </source>
</evidence>
<evidence type="ECO:0000259" key="13">
    <source>
        <dbReference type="Pfam" id="PF00520"/>
    </source>
</evidence>
<comment type="subcellular location">
    <subcellularLocation>
        <location evidence="1">Membrane</location>
        <topology evidence="1">Multi-pass membrane protein</topology>
    </subcellularLocation>
</comment>
<accession>A0A4P6P1M0</accession>
<feature type="transmembrane region" description="Helical" evidence="12">
    <location>
        <begin position="67"/>
        <end position="87"/>
    </location>
</feature>
<evidence type="ECO:0000256" key="12">
    <source>
        <dbReference type="SAM" id="Phobius"/>
    </source>
</evidence>
<feature type="transmembrane region" description="Helical" evidence="12">
    <location>
        <begin position="167"/>
        <end position="189"/>
    </location>
</feature>
<evidence type="ECO:0000256" key="9">
    <source>
        <dbReference type="ARBA" id="ARBA00023065"/>
    </source>
</evidence>
<keyword evidence="2" id="KW-0813">Transport</keyword>
<keyword evidence="3" id="KW-0633">Potassium transport</keyword>
<dbReference type="PRINTS" id="PR00169">
    <property type="entry name" value="KCHANNEL"/>
</dbReference>
<dbReference type="PANTHER" id="PTHR11537:SF254">
    <property type="entry name" value="POTASSIUM VOLTAGE-GATED CHANNEL PROTEIN SHAB"/>
    <property type="match status" value="1"/>
</dbReference>
<keyword evidence="8 12" id="KW-1133">Transmembrane helix</keyword>
<evidence type="ECO:0000256" key="4">
    <source>
        <dbReference type="ARBA" id="ARBA00022692"/>
    </source>
</evidence>
<evidence type="ECO:0000256" key="6">
    <source>
        <dbReference type="ARBA" id="ARBA00022882"/>
    </source>
</evidence>
<name>A0A4P6P1M0_9GAMM</name>
<dbReference type="KEGG" id="lsd:EMK97_01030"/>
<dbReference type="SUPFAM" id="SSF158682">
    <property type="entry name" value="TerB-like"/>
    <property type="match status" value="1"/>
</dbReference>
<gene>
    <name evidence="14" type="ORF">EMK97_01030</name>
</gene>
<evidence type="ECO:0000256" key="7">
    <source>
        <dbReference type="ARBA" id="ARBA00022958"/>
    </source>
</evidence>
<dbReference type="Gene3D" id="1.20.120.350">
    <property type="entry name" value="Voltage-gated potassium channels. Chain C"/>
    <property type="match status" value="1"/>
</dbReference>
<keyword evidence="11" id="KW-0407">Ion channel</keyword>
<evidence type="ECO:0000256" key="3">
    <source>
        <dbReference type="ARBA" id="ARBA00022538"/>
    </source>
</evidence>
<evidence type="ECO:0000256" key="10">
    <source>
        <dbReference type="ARBA" id="ARBA00023136"/>
    </source>
</evidence>
<keyword evidence="4 12" id="KW-0812">Transmembrane</keyword>
<dbReference type="InterPro" id="IPR028325">
    <property type="entry name" value="VG_K_chnl"/>
</dbReference>
<dbReference type="Pfam" id="PF00520">
    <property type="entry name" value="Ion_trans"/>
    <property type="match status" value="1"/>
</dbReference>